<evidence type="ECO:0000313" key="2">
    <source>
        <dbReference type="Proteomes" id="UP001054945"/>
    </source>
</evidence>
<reference evidence="1 2" key="1">
    <citation type="submission" date="2021-06" db="EMBL/GenBank/DDBJ databases">
        <title>Caerostris extrusa draft genome.</title>
        <authorList>
            <person name="Kono N."/>
            <person name="Arakawa K."/>
        </authorList>
    </citation>
    <scope>NUCLEOTIDE SEQUENCE [LARGE SCALE GENOMIC DNA]</scope>
</reference>
<protein>
    <submittedName>
        <fullName evidence="1">Uncharacterized protein</fullName>
    </submittedName>
</protein>
<proteinExistence type="predicted"/>
<dbReference type="AlphaFoldDB" id="A0AAV4WU67"/>
<evidence type="ECO:0000313" key="1">
    <source>
        <dbReference type="EMBL" id="GIY86277.1"/>
    </source>
</evidence>
<accession>A0AAV4WU67</accession>
<sequence>MTCSNDFPFNCASERAAFLRWGRKSISRFPPPLALRVGCRISSISLIRGRFSGFEREVERELSSWAHRCENVLRSVLGGTPVRTVGSFH</sequence>
<keyword evidence="2" id="KW-1185">Reference proteome</keyword>
<gene>
    <name evidence="1" type="ORF">CEXT_620241</name>
</gene>
<dbReference type="EMBL" id="BPLR01016772">
    <property type="protein sequence ID" value="GIY86277.1"/>
    <property type="molecule type" value="Genomic_DNA"/>
</dbReference>
<organism evidence="1 2">
    <name type="scientific">Caerostris extrusa</name>
    <name type="common">Bark spider</name>
    <name type="synonym">Caerostris bankana</name>
    <dbReference type="NCBI Taxonomy" id="172846"/>
    <lineage>
        <taxon>Eukaryota</taxon>
        <taxon>Metazoa</taxon>
        <taxon>Ecdysozoa</taxon>
        <taxon>Arthropoda</taxon>
        <taxon>Chelicerata</taxon>
        <taxon>Arachnida</taxon>
        <taxon>Araneae</taxon>
        <taxon>Araneomorphae</taxon>
        <taxon>Entelegynae</taxon>
        <taxon>Araneoidea</taxon>
        <taxon>Araneidae</taxon>
        <taxon>Caerostris</taxon>
    </lineage>
</organism>
<dbReference type="Proteomes" id="UP001054945">
    <property type="component" value="Unassembled WGS sequence"/>
</dbReference>
<comment type="caution">
    <text evidence="1">The sequence shown here is derived from an EMBL/GenBank/DDBJ whole genome shotgun (WGS) entry which is preliminary data.</text>
</comment>
<name>A0AAV4WU67_CAEEX</name>